<dbReference type="Pfam" id="PF18139">
    <property type="entry name" value="LSDAT_euk"/>
    <property type="match status" value="1"/>
</dbReference>
<feature type="domain" description="TRPM-like" evidence="11">
    <location>
        <begin position="454"/>
        <end position="701"/>
    </location>
</feature>
<reference evidence="12 13" key="1">
    <citation type="submission" date="2022-12" db="EMBL/GenBank/DDBJ databases">
        <title>Chromosome-level genome of Tegillarca granosa.</title>
        <authorList>
            <person name="Kim J."/>
        </authorList>
    </citation>
    <scope>NUCLEOTIDE SEQUENCE [LARGE SCALE GENOMIC DNA]</scope>
    <source>
        <strain evidence="12">Teg-2019</strain>
        <tissue evidence="12">Adductor muscle</tissue>
    </source>
</reference>
<evidence type="ECO:0000256" key="5">
    <source>
        <dbReference type="ARBA" id="ARBA00023065"/>
    </source>
</evidence>
<protein>
    <recommendedName>
        <fullName evidence="14">Transient receptor potential cation channel subfamily M member 2</fullName>
    </recommendedName>
</protein>
<evidence type="ECO:0000256" key="8">
    <source>
        <dbReference type="SAM" id="MobiDB-lite"/>
    </source>
</evidence>
<keyword evidence="5" id="KW-0406">Ion transport</keyword>
<evidence type="ECO:0008006" key="14">
    <source>
        <dbReference type="Google" id="ProtNLM"/>
    </source>
</evidence>
<evidence type="ECO:0000256" key="2">
    <source>
        <dbReference type="ARBA" id="ARBA00022448"/>
    </source>
</evidence>
<dbReference type="PANTHER" id="PTHR13800:SF12">
    <property type="entry name" value="TRANSIENT RECEPTOR POTENTIAL CATION CHANNEL SUBFAMILY M MEMBER-LIKE 2"/>
    <property type="match status" value="1"/>
</dbReference>
<sequence>MATHTRSHYRPRTSGIQKKKQGHNIEHEIRWIQKHIKVQKCRRFVRNPQYPLPDINEDSDPECYCGLHLSEHTINLTDHPMTASVSNWNYQQDTVSIKNNSFGEIEFTGFGEQCRKFIRVGVDTPMENILKLTLDIWGLEKPNLLISVTGGARDFFIKSHIKGLFRRGLMKVARSTGAWIITGGTNLGVMRYVGEAVRDYKLTYGESSPIVALGIATWGIVQSKESLINEDCRGKWPATYRIEKKYIPNESYLDPNHTHFILVDDGTVHQFGKEIVFRALFENAVSNIKTNTGKNAVSIPVVLLVLQGGPNTLKTVKQAIYNEIPVVVIEETGKAADIIAYAFHNSGEMEMDAKDQHGKDEKKTQVTFSAEVERQIYEMVGEDFGSGDLDSNVRNVKECVMKKNLITVLKLGSSASQDIDIAVLKALLKANKDQALDQLKLALAWNRIDIVKNELFTGDRMWKPGELNEIMFTALLTNKVDFVDILLDHGVSLREFLTKKRLLLLYNQINPNSLLFSLLKKEKTERESKSKYISFVDVGNLIHDLIGDFYTPRYLRIKSYSNFDVDALLDEEQPEQDTMSTKISQDFQNPHQEAFLWSVLLNRQNMAKLFWKYSRDSIAAALVASALLHAMSSKTEDKDLRQSLKKNSAEFSSIAMGVLTECNNIDEIQAQNLLVRELVNWGNTTCLMIAIESDNKHFISHSACQALLNNVWNGQLEDDNYKNKGFEGKSTYSIFEKLYYFYTAPVVTFTQNVIAYIVFLALYSYELLTQFKPDVSVTEIVLIVWVFSIFIEELRQVSVGLQDIYRGT</sequence>
<evidence type="ECO:0000256" key="1">
    <source>
        <dbReference type="ARBA" id="ARBA00004141"/>
    </source>
</evidence>
<evidence type="ECO:0000256" key="4">
    <source>
        <dbReference type="ARBA" id="ARBA00022989"/>
    </source>
</evidence>
<feature type="domain" description="TRPM SLOG" evidence="10">
    <location>
        <begin position="116"/>
        <end position="355"/>
    </location>
</feature>
<comment type="subcellular location">
    <subcellularLocation>
        <location evidence="1">Membrane</location>
        <topology evidence="1">Multi-pass membrane protein</topology>
    </subcellularLocation>
</comment>
<proteinExistence type="predicted"/>
<dbReference type="EMBL" id="JARBDR010000642">
    <property type="protein sequence ID" value="KAJ8309654.1"/>
    <property type="molecule type" value="Genomic_DNA"/>
</dbReference>
<evidence type="ECO:0000313" key="12">
    <source>
        <dbReference type="EMBL" id="KAJ8309654.1"/>
    </source>
</evidence>
<keyword evidence="3 9" id="KW-0812">Transmembrane</keyword>
<keyword evidence="2" id="KW-0813">Transport</keyword>
<name>A0ABQ9EWU2_TEGGR</name>
<dbReference type="InterPro" id="IPR041491">
    <property type="entry name" value="TRPM_SLOG"/>
</dbReference>
<dbReference type="PANTHER" id="PTHR13800">
    <property type="entry name" value="TRANSIENT RECEPTOR POTENTIAL CATION CHANNEL, SUBFAMILY M, MEMBER 6"/>
    <property type="match status" value="1"/>
</dbReference>
<evidence type="ECO:0000256" key="6">
    <source>
        <dbReference type="ARBA" id="ARBA00023136"/>
    </source>
</evidence>
<organism evidence="12 13">
    <name type="scientific">Tegillarca granosa</name>
    <name type="common">Malaysian cockle</name>
    <name type="synonym">Anadara granosa</name>
    <dbReference type="NCBI Taxonomy" id="220873"/>
    <lineage>
        <taxon>Eukaryota</taxon>
        <taxon>Metazoa</taxon>
        <taxon>Spiralia</taxon>
        <taxon>Lophotrochozoa</taxon>
        <taxon>Mollusca</taxon>
        <taxon>Bivalvia</taxon>
        <taxon>Autobranchia</taxon>
        <taxon>Pteriomorphia</taxon>
        <taxon>Arcoida</taxon>
        <taxon>Arcoidea</taxon>
        <taxon>Arcidae</taxon>
        <taxon>Tegillarca</taxon>
    </lineage>
</organism>
<evidence type="ECO:0000259" key="10">
    <source>
        <dbReference type="Pfam" id="PF18139"/>
    </source>
</evidence>
<dbReference type="InterPro" id="IPR050927">
    <property type="entry name" value="TRPM"/>
</dbReference>
<dbReference type="Pfam" id="PF25508">
    <property type="entry name" value="TRPM2"/>
    <property type="match status" value="1"/>
</dbReference>
<dbReference type="Proteomes" id="UP001217089">
    <property type="component" value="Unassembled WGS sequence"/>
</dbReference>
<accession>A0ABQ9EWU2</accession>
<feature type="region of interest" description="Disordered" evidence="8">
    <location>
        <begin position="1"/>
        <end position="23"/>
    </location>
</feature>
<dbReference type="InterPro" id="IPR057366">
    <property type="entry name" value="TRPM-like"/>
</dbReference>
<evidence type="ECO:0000313" key="13">
    <source>
        <dbReference type="Proteomes" id="UP001217089"/>
    </source>
</evidence>
<comment type="caution">
    <text evidence="12">The sequence shown here is derived from an EMBL/GenBank/DDBJ whole genome shotgun (WGS) entry which is preliminary data.</text>
</comment>
<keyword evidence="4 9" id="KW-1133">Transmembrane helix</keyword>
<feature type="transmembrane region" description="Helical" evidence="9">
    <location>
        <begin position="739"/>
        <end position="763"/>
    </location>
</feature>
<evidence type="ECO:0000256" key="9">
    <source>
        <dbReference type="SAM" id="Phobius"/>
    </source>
</evidence>
<keyword evidence="13" id="KW-1185">Reference proteome</keyword>
<keyword evidence="6 9" id="KW-0472">Membrane</keyword>
<keyword evidence="7" id="KW-0407">Ion channel</keyword>
<feature type="compositionally biased region" description="Basic residues" evidence="8">
    <location>
        <begin position="1"/>
        <end position="22"/>
    </location>
</feature>
<gene>
    <name evidence="12" type="ORF">KUTeg_012798</name>
</gene>
<evidence type="ECO:0000259" key="11">
    <source>
        <dbReference type="Pfam" id="PF25508"/>
    </source>
</evidence>
<evidence type="ECO:0000256" key="3">
    <source>
        <dbReference type="ARBA" id="ARBA00022692"/>
    </source>
</evidence>
<evidence type="ECO:0000256" key="7">
    <source>
        <dbReference type="ARBA" id="ARBA00023303"/>
    </source>
</evidence>